<sequence length="266" mass="29943">MAARAEPVITGQLAKMRRRIGSVRGGRVLLATGSVAWQGVCALSRVTWWIARTSTPRAVKRRLRRAWIVLTTPRGWAERLVDPFWRAKYGQLSPREQWIVAFLIGMWEPIVEVFAKEPPPRRVGDRAERPSHPTSDHTPHDEGAHDMSVEIEDLRSEGEELAAKIAAYAQAVPMSQLGQLMSALTHVVEQMRDGVNKMAATLEEERPANPAVVEALREMGNGLNDAVQIGDDLEPVFEKAHEIDLERLRSPRVAEEEWDKLLNEEI</sequence>
<dbReference type="STRING" id="665004.AC529_04890"/>
<dbReference type="Proteomes" id="UP000074382">
    <property type="component" value="Unassembled WGS sequence"/>
</dbReference>
<dbReference type="AlphaFoldDB" id="A0A147KKM3"/>
<gene>
    <name evidence="2" type="ORF">AC529_04890</name>
</gene>
<dbReference type="PATRIC" id="fig|665004.4.peg.1758"/>
<feature type="region of interest" description="Disordered" evidence="1">
    <location>
        <begin position="120"/>
        <end position="145"/>
    </location>
</feature>
<dbReference type="EMBL" id="LGEM01000020">
    <property type="protein sequence ID" value="KUP97789.1"/>
    <property type="molecule type" value="Genomic_DNA"/>
</dbReference>
<organism evidence="2 3">
    <name type="scientific">Thermobifida cellulosilytica TB100</name>
    <dbReference type="NCBI Taxonomy" id="665004"/>
    <lineage>
        <taxon>Bacteria</taxon>
        <taxon>Bacillati</taxon>
        <taxon>Actinomycetota</taxon>
        <taxon>Actinomycetes</taxon>
        <taxon>Streptosporangiales</taxon>
        <taxon>Nocardiopsidaceae</taxon>
        <taxon>Thermobifida</taxon>
    </lineage>
</organism>
<keyword evidence="3" id="KW-1185">Reference proteome</keyword>
<evidence type="ECO:0000313" key="3">
    <source>
        <dbReference type="Proteomes" id="UP000074382"/>
    </source>
</evidence>
<reference evidence="3" key="1">
    <citation type="journal article" date="2017" name="Acta Aliment.">
        <title>Plant polysaccharide degrading enzyme system of Thermpbifida cellulosilytica TB100 revealed by de novo genome project data.</title>
        <authorList>
            <person name="Toth A."/>
            <person name="Baka E."/>
            <person name="Luzics S."/>
            <person name="Bata-Vidacs I."/>
            <person name="Nagy I."/>
            <person name="Balint B."/>
            <person name="Herceg R."/>
            <person name="Olasz F."/>
            <person name="Wilk T."/>
            <person name="Nagy T."/>
            <person name="Kriszt B."/>
            <person name="Nagy I."/>
            <person name="Kukolya J."/>
        </authorList>
    </citation>
    <scope>NUCLEOTIDE SEQUENCE [LARGE SCALE GENOMIC DNA]</scope>
    <source>
        <strain evidence="3">TB100</strain>
    </source>
</reference>
<accession>A0A147KKM3</accession>
<evidence type="ECO:0000313" key="2">
    <source>
        <dbReference type="EMBL" id="KUP97789.1"/>
    </source>
</evidence>
<evidence type="ECO:0000256" key="1">
    <source>
        <dbReference type="SAM" id="MobiDB-lite"/>
    </source>
</evidence>
<name>A0A147KKM3_THECS</name>
<proteinExistence type="predicted"/>
<protein>
    <submittedName>
        <fullName evidence="2">Uncharacterized protein</fullName>
    </submittedName>
</protein>
<comment type="caution">
    <text evidence="2">The sequence shown here is derived from an EMBL/GenBank/DDBJ whole genome shotgun (WGS) entry which is preliminary data.</text>
</comment>